<dbReference type="EMBL" id="CP137642">
    <property type="protein sequence ID" value="WOX58181.1"/>
    <property type="molecule type" value="Genomic_DNA"/>
</dbReference>
<protein>
    <submittedName>
        <fullName evidence="3">PQQ-binding-like beta-propeller repeat protein</fullName>
    </submittedName>
</protein>
<dbReference type="Proteomes" id="UP001305652">
    <property type="component" value="Chromosome"/>
</dbReference>
<accession>A0AAX4FW58</accession>
<dbReference type="InterPro" id="IPR011047">
    <property type="entry name" value="Quinoprotein_ADH-like_sf"/>
</dbReference>
<reference evidence="3 4" key="1">
    <citation type="submission" date="2023-10" db="EMBL/GenBank/DDBJ databases">
        <title>The complete genome sequence of Methanoculleus receptaculi DSM 18860.</title>
        <authorList>
            <person name="Lai S.-J."/>
            <person name="You Y.-T."/>
            <person name="Chen S.-C."/>
        </authorList>
    </citation>
    <scope>NUCLEOTIDE SEQUENCE [LARGE SCALE GENOMIC DNA]</scope>
    <source>
        <strain evidence="3 4">DSM 18860</strain>
    </source>
</reference>
<dbReference type="KEGG" id="mrc:R6Y96_02740"/>
<name>A0AAX4FW58_9EURY</name>
<proteinExistence type="predicted"/>
<dbReference type="AlphaFoldDB" id="A0AAX4FW58"/>
<evidence type="ECO:0000313" key="4">
    <source>
        <dbReference type="Proteomes" id="UP001305652"/>
    </source>
</evidence>
<dbReference type="GeneID" id="85732039"/>
<feature type="compositionally biased region" description="Polar residues" evidence="1">
    <location>
        <begin position="324"/>
        <end position="344"/>
    </location>
</feature>
<keyword evidence="4" id="KW-1185">Reference proteome</keyword>
<dbReference type="Gene3D" id="2.130.10.10">
    <property type="entry name" value="YVTN repeat-like/Quinoprotein amine dehydrogenase"/>
    <property type="match status" value="2"/>
</dbReference>
<evidence type="ECO:0000313" key="3">
    <source>
        <dbReference type="EMBL" id="WOX58181.1"/>
    </source>
</evidence>
<sequence>MLFAVLAVLAVLALGSLVYPVAGQEISGSEVWLSGVGDPVMAVALSEDGLYSPVITEWNIYVYDQNATVLWRYPVSHGESVAISSDSERVVAAGDHLLLFDREGNIIWRYKPDSRIRDVALTADGRTICTATDAGLCVFSLNKERTVANVSWTFEAEDRIKSVSVDGGGTGTVAGGAAGDVYFLSGDGRLLWTYRTGNGGIKAVISRDGSTVAAASSQQVILLNRNGQLLWKSSVPGRIVDVAISRDGSTLLLANGGVAVFNRSGENIWTYATEEDIGSVSAPSASMQFLTGAFDGSVSFFVLQPETISCGTPDDTLSNAVTAAAEPSQTSVAPPQGQTTSQQEGMALSPTTPVAVVASAAALIWLRREGR</sequence>
<dbReference type="RefSeq" id="WP_318621994.1">
    <property type="nucleotide sequence ID" value="NZ_CP137642.1"/>
</dbReference>
<feature type="region of interest" description="Disordered" evidence="1">
    <location>
        <begin position="324"/>
        <end position="348"/>
    </location>
</feature>
<dbReference type="Pfam" id="PF13360">
    <property type="entry name" value="PQQ_2"/>
    <property type="match status" value="1"/>
</dbReference>
<dbReference type="SUPFAM" id="SSF50998">
    <property type="entry name" value="Quinoprotein alcohol dehydrogenase-like"/>
    <property type="match status" value="1"/>
</dbReference>
<organism evidence="3 4">
    <name type="scientific">Methanoculleus receptaculi</name>
    <dbReference type="NCBI Taxonomy" id="394967"/>
    <lineage>
        <taxon>Archaea</taxon>
        <taxon>Methanobacteriati</taxon>
        <taxon>Methanobacteriota</taxon>
        <taxon>Stenosarchaea group</taxon>
        <taxon>Methanomicrobia</taxon>
        <taxon>Methanomicrobiales</taxon>
        <taxon>Methanomicrobiaceae</taxon>
        <taxon>Methanoculleus</taxon>
    </lineage>
</organism>
<evidence type="ECO:0000259" key="2">
    <source>
        <dbReference type="Pfam" id="PF13360"/>
    </source>
</evidence>
<evidence type="ECO:0000256" key="1">
    <source>
        <dbReference type="SAM" id="MobiDB-lite"/>
    </source>
</evidence>
<dbReference type="InterPro" id="IPR015943">
    <property type="entry name" value="WD40/YVTN_repeat-like_dom_sf"/>
</dbReference>
<gene>
    <name evidence="3" type="ORF">R6Y96_02740</name>
</gene>
<feature type="domain" description="Pyrrolo-quinoline quinone repeat" evidence="2">
    <location>
        <begin position="60"/>
        <end position="194"/>
    </location>
</feature>
<dbReference type="InterPro" id="IPR002372">
    <property type="entry name" value="PQQ_rpt_dom"/>
</dbReference>